<organism evidence="1 2">
    <name type="scientific">Heyndrickxia coagulans</name>
    <name type="common">Weizmannia coagulans</name>
    <dbReference type="NCBI Taxonomy" id="1398"/>
    <lineage>
        <taxon>Bacteria</taxon>
        <taxon>Bacillati</taxon>
        <taxon>Bacillota</taxon>
        <taxon>Bacilli</taxon>
        <taxon>Bacillales</taxon>
        <taxon>Bacillaceae</taxon>
        <taxon>Heyndrickxia</taxon>
    </lineage>
</organism>
<accession>A0A133KC61</accession>
<sequence>MKHMLSFGDTARLFSLGRGMEMALEFATVSVFADVNQPKGLYVPFSELDINRAIAHGAIAALWKKDAPVPRYIPNDFPLFMAEDVSFAFTQLVQFYLKKMESKDLDMKTTFIFYGSELRDKNPHTYDLADAENRKRLLCACRRHGREKA</sequence>
<dbReference type="EMBL" id="LRPN01000177">
    <property type="protein sequence ID" value="KWZ77153.1"/>
    <property type="molecule type" value="Genomic_DNA"/>
</dbReference>
<evidence type="ECO:0000313" key="2">
    <source>
        <dbReference type="Proteomes" id="UP000070376"/>
    </source>
</evidence>
<evidence type="ECO:0000313" key="1">
    <source>
        <dbReference type="EMBL" id="KWZ77153.1"/>
    </source>
</evidence>
<protein>
    <submittedName>
        <fullName evidence="1">Uncharacterized protein</fullName>
    </submittedName>
</protein>
<comment type="caution">
    <text evidence="1">The sequence shown here is derived from an EMBL/GenBank/DDBJ whole genome shotgun (WGS) entry which is preliminary data.</text>
</comment>
<dbReference type="Proteomes" id="UP000070376">
    <property type="component" value="Unassembled WGS sequence"/>
</dbReference>
<name>A0A133KC61_HEYCO</name>
<reference evidence="2" key="1">
    <citation type="submission" date="2016-01" db="EMBL/GenBank/DDBJ databases">
        <authorList>
            <person name="Mitreva M."/>
            <person name="Pepin K.H."/>
            <person name="Mihindukulasuriya K.A."/>
            <person name="Fulton R."/>
            <person name="Fronick C."/>
            <person name="O'Laughlin M."/>
            <person name="Miner T."/>
            <person name="Herter B."/>
            <person name="Rosa B.A."/>
            <person name="Cordes M."/>
            <person name="Tomlinson C."/>
            <person name="Wollam A."/>
            <person name="Palsikar V.B."/>
            <person name="Mardis E.R."/>
            <person name="Wilson R.K."/>
        </authorList>
    </citation>
    <scope>NUCLEOTIDE SEQUENCE [LARGE SCALE GENOMIC DNA]</scope>
    <source>
        <strain evidence="2">GED7749B</strain>
    </source>
</reference>
<dbReference type="AlphaFoldDB" id="A0A133KC61"/>
<dbReference type="PATRIC" id="fig|1398.22.peg.3355"/>
<proteinExistence type="predicted"/>
<gene>
    <name evidence="1" type="ORF">HMPREF3213_03342</name>
</gene>